<evidence type="ECO:0000259" key="2">
    <source>
        <dbReference type="PROSITE" id="PS51857"/>
    </source>
</evidence>
<feature type="domain" description="CSD" evidence="2">
    <location>
        <begin position="14"/>
        <end position="84"/>
    </location>
</feature>
<gene>
    <name evidence="3" type="ORF">M1O15_07240</name>
</gene>
<sequence length="112" mass="12302">MPERAMSGVPPEQVHSGHVRAWHREEGWGVLGTPSLPEEVWAHYSLIEAGGGGFRELTVGEAVTFTAERAEQDGFHWRAVSIRTSDPQPLPRDGRDTEGPGFTSCLDITFDS</sequence>
<dbReference type="SUPFAM" id="SSF50249">
    <property type="entry name" value="Nucleic acid-binding proteins"/>
    <property type="match status" value="1"/>
</dbReference>
<organism evidence="3 4">
    <name type="scientific">Streptomyces lichenis</name>
    <dbReference type="NCBI Taxonomy" id="2306967"/>
    <lineage>
        <taxon>Bacteria</taxon>
        <taxon>Bacillati</taxon>
        <taxon>Actinomycetota</taxon>
        <taxon>Actinomycetes</taxon>
        <taxon>Kitasatosporales</taxon>
        <taxon>Streptomycetaceae</taxon>
        <taxon>Streptomyces</taxon>
    </lineage>
</organism>
<dbReference type="RefSeq" id="WP_248632415.1">
    <property type="nucleotide sequence ID" value="NZ_JALPTH010000005.1"/>
</dbReference>
<feature type="region of interest" description="Disordered" evidence="1">
    <location>
        <begin position="83"/>
        <end position="103"/>
    </location>
</feature>
<protein>
    <submittedName>
        <fullName evidence="3">Cold shock domain-containing protein</fullName>
    </submittedName>
</protein>
<reference evidence="3 4" key="1">
    <citation type="submission" date="2022-04" db="EMBL/GenBank/DDBJ databases">
        <title>Streptomyces sp. nov. LCR6-01 isolated from Lichen of Dirinaria sp.</title>
        <authorList>
            <person name="Kanchanasin P."/>
            <person name="Tanasupawat S."/>
            <person name="Phongsopitanun W."/>
        </authorList>
    </citation>
    <scope>NUCLEOTIDE SEQUENCE [LARGE SCALE GENOMIC DNA]</scope>
    <source>
        <strain evidence="3 4">LCR6-01</strain>
    </source>
</reference>
<keyword evidence="4" id="KW-1185">Reference proteome</keyword>
<dbReference type="Gene3D" id="2.40.50.140">
    <property type="entry name" value="Nucleic acid-binding proteins"/>
    <property type="match status" value="1"/>
</dbReference>
<evidence type="ECO:0000313" key="4">
    <source>
        <dbReference type="Proteomes" id="UP001522868"/>
    </source>
</evidence>
<proteinExistence type="predicted"/>
<dbReference type="InterPro" id="IPR002059">
    <property type="entry name" value="CSP_DNA-bd"/>
</dbReference>
<dbReference type="EMBL" id="JALPTH010000005">
    <property type="protein sequence ID" value="MCK8677185.1"/>
    <property type="molecule type" value="Genomic_DNA"/>
</dbReference>
<dbReference type="InterPro" id="IPR012340">
    <property type="entry name" value="NA-bd_OB-fold"/>
</dbReference>
<comment type="caution">
    <text evidence="3">The sequence shown here is derived from an EMBL/GenBank/DDBJ whole genome shotgun (WGS) entry which is preliminary data.</text>
</comment>
<evidence type="ECO:0000256" key="1">
    <source>
        <dbReference type="SAM" id="MobiDB-lite"/>
    </source>
</evidence>
<name>A0ABT0I7A1_9ACTN</name>
<accession>A0ABT0I7A1</accession>
<evidence type="ECO:0000313" key="3">
    <source>
        <dbReference type="EMBL" id="MCK8677185.1"/>
    </source>
</evidence>
<dbReference type="Proteomes" id="UP001522868">
    <property type="component" value="Unassembled WGS sequence"/>
</dbReference>
<dbReference type="PROSITE" id="PS51857">
    <property type="entry name" value="CSD_2"/>
    <property type="match status" value="1"/>
</dbReference>